<keyword evidence="1" id="KW-0808">Transferase</keyword>
<dbReference type="Proteomes" id="UP000076858">
    <property type="component" value="Unassembled WGS sequence"/>
</dbReference>
<evidence type="ECO:0000313" key="2">
    <source>
        <dbReference type="Proteomes" id="UP000076858"/>
    </source>
</evidence>
<dbReference type="Gene3D" id="2.40.70.10">
    <property type="entry name" value="Acid Proteases"/>
    <property type="match status" value="1"/>
</dbReference>
<proteinExistence type="predicted"/>
<dbReference type="CDD" id="cd00303">
    <property type="entry name" value="retropepsin_like"/>
    <property type="match status" value="1"/>
</dbReference>
<feature type="non-terminal residue" evidence="1">
    <location>
        <position position="292"/>
    </location>
</feature>
<dbReference type="GO" id="GO:0008168">
    <property type="term" value="F:methyltransferase activity"/>
    <property type="evidence" value="ECO:0007669"/>
    <property type="project" value="UniProtKB-KW"/>
</dbReference>
<accession>A0A164H6A8</accession>
<dbReference type="InterPro" id="IPR021109">
    <property type="entry name" value="Peptidase_aspartic_dom_sf"/>
</dbReference>
<gene>
    <name evidence="1" type="ORF">APZ42_004256</name>
</gene>
<evidence type="ECO:0000313" key="1">
    <source>
        <dbReference type="EMBL" id="KZR99759.1"/>
    </source>
</evidence>
<sequence>MSSDADVWERGTQCEEHSSISRPIGAGAAINVKKVLKPTNLALTKVHVARVGPVKAMVDTGAMYSVIETIMVQHLLKDEHLTGGTLLSFNKEQVAVVGEISLTIRFKDRVVDLHKVRVVEQSLFPLILGVDWMSKSNVGVRPSLHDRFQMEAVMFPELPICDILANPESSGQVKNPIEEKIDDENGLLAAITLSPESPPVHVVRYVQESCVIPARTMKFIRISIEESNSHTAIVERAHSAFPSKEWVVPHCLVNIEGTHVRVPVTNLSNEPLLLKKGEKLTRISPWGSSKDA</sequence>
<keyword evidence="2" id="KW-1185">Reference proteome</keyword>
<dbReference type="EMBL" id="LRGB01012739">
    <property type="protein sequence ID" value="KZR99759.1"/>
    <property type="molecule type" value="Genomic_DNA"/>
</dbReference>
<reference evidence="1 2" key="1">
    <citation type="submission" date="2016-03" db="EMBL/GenBank/DDBJ databases">
        <title>EvidentialGene: Evidence-directed Construction of Genes on Genomes.</title>
        <authorList>
            <person name="Gilbert D.G."/>
            <person name="Choi J.-H."/>
            <person name="Mockaitis K."/>
            <person name="Colbourne J."/>
            <person name="Pfrender M."/>
        </authorList>
    </citation>
    <scope>NUCLEOTIDE SEQUENCE [LARGE SCALE GENOMIC DNA]</scope>
    <source>
        <strain evidence="1 2">Xinb3</strain>
        <tissue evidence="1">Complete organism</tissue>
    </source>
</reference>
<dbReference type="AlphaFoldDB" id="A0A164H6A8"/>
<keyword evidence="1" id="KW-0489">Methyltransferase</keyword>
<name>A0A164H6A8_9CRUS</name>
<dbReference type="GO" id="GO:0032259">
    <property type="term" value="P:methylation"/>
    <property type="evidence" value="ECO:0007669"/>
    <property type="project" value="UniProtKB-KW"/>
</dbReference>
<organism evidence="1 2">
    <name type="scientific">Daphnia magna</name>
    <dbReference type="NCBI Taxonomy" id="35525"/>
    <lineage>
        <taxon>Eukaryota</taxon>
        <taxon>Metazoa</taxon>
        <taxon>Ecdysozoa</taxon>
        <taxon>Arthropoda</taxon>
        <taxon>Crustacea</taxon>
        <taxon>Branchiopoda</taxon>
        <taxon>Diplostraca</taxon>
        <taxon>Cladocera</taxon>
        <taxon>Anomopoda</taxon>
        <taxon>Daphniidae</taxon>
        <taxon>Daphnia</taxon>
    </lineage>
</organism>
<protein>
    <submittedName>
        <fullName evidence="1">Histone-lysine N-methyltransferase NSD2-like protein</fullName>
    </submittedName>
</protein>
<comment type="caution">
    <text evidence="1">The sequence shown here is derived from an EMBL/GenBank/DDBJ whole genome shotgun (WGS) entry which is preliminary data.</text>
</comment>
<dbReference type="SUPFAM" id="SSF50630">
    <property type="entry name" value="Acid proteases"/>
    <property type="match status" value="1"/>
</dbReference>